<dbReference type="Proteomes" id="UP001341281">
    <property type="component" value="Chromosome 10"/>
</dbReference>
<keyword evidence="3" id="KW-1185">Reference proteome</keyword>
<evidence type="ECO:0000256" key="1">
    <source>
        <dbReference type="SAM" id="MobiDB-lite"/>
    </source>
</evidence>
<evidence type="ECO:0008006" key="4">
    <source>
        <dbReference type="Google" id="ProtNLM"/>
    </source>
</evidence>
<proteinExistence type="predicted"/>
<dbReference type="EMBL" id="CP144754">
    <property type="protein sequence ID" value="WVZ97454.1"/>
    <property type="molecule type" value="Genomic_DNA"/>
</dbReference>
<sequence>MFYSSRSTTFQKVQSEMNEKGHKFETALEMVTPPEMSAQGATHGAPPPSELATQNNNDVFRKRSVTLTLRHYNRQSSPPPWIPWMLMTGFGSLSPSSVYCPATEQQKARFAGQCLHGPSGAWYNSFLAMQPAEHQVMWDEFQAAFRAHYLPPGLIELK</sequence>
<gene>
    <name evidence="2" type="ORF">U9M48_042992</name>
</gene>
<dbReference type="AlphaFoldDB" id="A0AAQ3URX7"/>
<accession>A0AAQ3URX7</accession>
<evidence type="ECO:0000313" key="2">
    <source>
        <dbReference type="EMBL" id="WVZ97454.1"/>
    </source>
</evidence>
<protein>
    <recommendedName>
        <fullName evidence="4">Retrotransposon gag domain-containing protein</fullName>
    </recommendedName>
</protein>
<name>A0AAQ3URX7_PASNO</name>
<reference evidence="2 3" key="1">
    <citation type="submission" date="2024-02" db="EMBL/GenBank/DDBJ databases">
        <title>High-quality chromosome-scale genome assembly of Pensacola bahiagrass (Paspalum notatum Flugge var. saurae).</title>
        <authorList>
            <person name="Vega J.M."/>
            <person name="Podio M."/>
            <person name="Orjuela J."/>
            <person name="Siena L.A."/>
            <person name="Pessino S.C."/>
            <person name="Combes M.C."/>
            <person name="Mariac C."/>
            <person name="Albertini E."/>
            <person name="Pupilli F."/>
            <person name="Ortiz J.P.A."/>
            <person name="Leblanc O."/>
        </authorList>
    </citation>
    <scope>NUCLEOTIDE SEQUENCE [LARGE SCALE GENOMIC DNA]</scope>
    <source>
        <strain evidence="2">R1</strain>
        <tissue evidence="2">Leaf</tissue>
    </source>
</reference>
<evidence type="ECO:0000313" key="3">
    <source>
        <dbReference type="Proteomes" id="UP001341281"/>
    </source>
</evidence>
<organism evidence="2 3">
    <name type="scientific">Paspalum notatum var. saurae</name>
    <dbReference type="NCBI Taxonomy" id="547442"/>
    <lineage>
        <taxon>Eukaryota</taxon>
        <taxon>Viridiplantae</taxon>
        <taxon>Streptophyta</taxon>
        <taxon>Embryophyta</taxon>
        <taxon>Tracheophyta</taxon>
        <taxon>Spermatophyta</taxon>
        <taxon>Magnoliopsida</taxon>
        <taxon>Liliopsida</taxon>
        <taxon>Poales</taxon>
        <taxon>Poaceae</taxon>
        <taxon>PACMAD clade</taxon>
        <taxon>Panicoideae</taxon>
        <taxon>Andropogonodae</taxon>
        <taxon>Paspaleae</taxon>
        <taxon>Paspalinae</taxon>
        <taxon>Paspalum</taxon>
    </lineage>
</organism>
<feature type="region of interest" description="Disordered" evidence="1">
    <location>
        <begin position="36"/>
        <end position="57"/>
    </location>
</feature>